<name>A0A0D3GN71_9ORYZ</name>
<dbReference type="Proteomes" id="UP000026960">
    <property type="component" value="Chromosome 7"/>
</dbReference>
<dbReference type="GO" id="GO:0005634">
    <property type="term" value="C:nucleus"/>
    <property type="evidence" value="ECO:0007669"/>
    <property type="project" value="TreeGrafter"/>
</dbReference>
<dbReference type="SUPFAM" id="SSF47072">
    <property type="entry name" value="Cysteine alpha-hairpin motif"/>
    <property type="match status" value="1"/>
</dbReference>
<evidence type="ECO:0000313" key="2">
    <source>
        <dbReference type="Proteomes" id="UP000026960"/>
    </source>
</evidence>
<dbReference type="InterPro" id="IPR009069">
    <property type="entry name" value="Cys_alpha_HP_mot_SF"/>
</dbReference>
<dbReference type="PANTHER" id="PTHR13523">
    <property type="entry name" value="COILED-COIL-HELIX-COILED-COIL-HELIX DOMAIN CONTAINING 2/NUR77"/>
    <property type="match status" value="1"/>
</dbReference>
<sequence>MGKTEAAGSASLYPGSKSDPCGEPYKYTLQCLSSNDWKVGNCRSLMDTLAKCRANNEKIYLLDDICPILHQRFNNCLENTKNDFKKCKTLIDKYEECSNPPKEPRLCPAHELAFEKCLQKNVGEIKVCQFWMDMMSKCLRRNKQWV</sequence>
<dbReference type="HOGENOM" id="CLU_1780272_0_0_1"/>
<reference evidence="1" key="2">
    <citation type="submission" date="2015-03" db="UniProtKB">
        <authorList>
            <consortium name="EnsemblPlants"/>
        </authorList>
    </citation>
    <scope>IDENTIFICATION</scope>
</reference>
<protein>
    <recommendedName>
        <fullName evidence="3">CHCH domain-containing protein</fullName>
    </recommendedName>
</protein>
<evidence type="ECO:0008006" key="3">
    <source>
        <dbReference type="Google" id="ProtNLM"/>
    </source>
</evidence>
<proteinExistence type="predicted"/>
<dbReference type="Gramene" id="OBART07G05810.1">
    <property type="protein sequence ID" value="OBART07G05810.1"/>
    <property type="gene ID" value="OBART07G05810"/>
</dbReference>
<accession>A0A0D3GN71</accession>
<dbReference type="PaxDb" id="65489-OBART07G05810.1"/>
<dbReference type="EnsemblPlants" id="OBART07G05810.1">
    <property type="protein sequence ID" value="OBART07G05810.1"/>
    <property type="gene ID" value="OBART07G05810"/>
</dbReference>
<dbReference type="InterPro" id="IPR055304">
    <property type="entry name" value="CHCHD2/10-like"/>
</dbReference>
<evidence type="ECO:0000313" key="1">
    <source>
        <dbReference type="EnsemblPlants" id="OBART07G05810.1"/>
    </source>
</evidence>
<dbReference type="GO" id="GO:0007005">
    <property type="term" value="P:mitochondrion organization"/>
    <property type="evidence" value="ECO:0007669"/>
    <property type="project" value="InterPro"/>
</dbReference>
<reference evidence="1" key="1">
    <citation type="journal article" date="2009" name="Rice">
        <title>De Novo Next Generation Sequencing of Plant Genomes.</title>
        <authorList>
            <person name="Rounsley S."/>
            <person name="Marri P.R."/>
            <person name="Yu Y."/>
            <person name="He R."/>
            <person name="Sisneros N."/>
            <person name="Goicoechea J.L."/>
            <person name="Lee S.J."/>
            <person name="Angelova A."/>
            <person name="Kudrna D."/>
            <person name="Luo M."/>
            <person name="Affourtit J."/>
            <person name="Desany B."/>
            <person name="Knight J."/>
            <person name="Niazi F."/>
            <person name="Egholm M."/>
            <person name="Wing R.A."/>
        </authorList>
    </citation>
    <scope>NUCLEOTIDE SEQUENCE [LARGE SCALE GENOMIC DNA]</scope>
    <source>
        <strain evidence="1">cv. IRGC 105608</strain>
    </source>
</reference>
<organism evidence="1">
    <name type="scientific">Oryza barthii</name>
    <dbReference type="NCBI Taxonomy" id="65489"/>
    <lineage>
        <taxon>Eukaryota</taxon>
        <taxon>Viridiplantae</taxon>
        <taxon>Streptophyta</taxon>
        <taxon>Embryophyta</taxon>
        <taxon>Tracheophyta</taxon>
        <taxon>Spermatophyta</taxon>
        <taxon>Magnoliopsida</taxon>
        <taxon>Liliopsida</taxon>
        <taxon>Poales</taxon>
        <taxon>Poaceae</taxon>
        <taxon>BOP clade</taxon>
        <taxon>Oryzoideae</taxon>
        <taxon>Oryzeae</taxon>
        <taxon>Oryzinae</taxon>
        <taxon>Oryza</taxon>
    </lineage>
</organism>
<keyword evidence="2" id="KW-1185">Reference proteome</keyword>
<dbReference type="GO" id="GO:0005739">
    <property type="term" value="C:mitochondrion"/>
    <property type="evidence" value="ECO:0007669"/>
    <property type="project" value="TreeGrafter"/>
</dbReference>
<dbReference type="PANTHER" id="PTHR13523:SF2">
    <property type="entry name" value="COILED-COIL-HELIX-COILED-COIL-HELIX DOMAIN CONTAINING 2, ISOFORM A-RELATED"/>
    <property type="match status" value="1"/>
</dbReference>
<dbReference type="AlphaFoldDB" id="A0A0D3GN71"/>